<dbReference type="GO" id="GO:0005829">
    <property type="term" value="C:cytosol"/>
    <property type="evidence" value="ECO:0007669"/>
    <property type="project" value="TreeGrafter"/>
</dbReference>
<dbReference type="Pfam" id="PF02769">
    <property type="entry name" value="AIRS_C"/>
    <property type="match status" value="1"/>
</dbReference>
<evidence type="ECO:0000256" key="2">
    <source>
        <dbReference type="ARBA" id="ARBA00004686"/>
    </source>
</evidence>
<evidence type="ECO:0000256" key="1">
    <source>
        <dbReference type="ARBA" id="ARBA00004496"/>
    </source>
</evidence>
<accession>A0A6G8PWT8</accession>
<dbReference type="NCBIfam" id="TIGR00878">
    <property type="entry name" value="purM"/>
    <property type="match status" value="1"/>
</dbReference>
<evidence type="ECO:0000256" key="8">
    <source>
        <dbReference type="ARBA" id="ARBA00022741"/>
    </source>
</evidence>
<dbReference type="InterPro" id="IPR010918">
    <property type="entry name" value="PurM-like_C_dom"/>
</dbReference>
<dbReference type="InterPro" id="IPR036676">
    <property type="entry name" value="PurM-like_C_sf"/>
</dbReference>
<evidence type="ECO:0000256" key="13">
    <source>
        <dbReference type="ARBA" id="ARBA00033093"/>
    </source>
</evidence>
<dbReference type="InterPro" id="IPR036921">
    <property type="entry name" value="PurM-like_N_sf"/>
</dbReference>
<evidence type="ECO:0000256" key="10">
    <source>
        <dbReference type="ARBA" id="ARBA00022840"/>
    </source>
</evidence>
<evidence type="ECO:0000256" key="5">
    <source>
        <dbReference type="ARBA" id="ARBA00020367"/>
    </source>
</evidence>
<evidence type="ECO:0000313" key="18">
    <source>
        <dbReference type="EMBL" id="QIN78656.1"/>
    </source>
</evidence>
<dbReference type="GO" id="GO:0006189">
    <property type="term" value="P:'de novo' IMP biosynthetic process"/>
    <property type="evidence" value="ECO:0007669"/>
    <property type="project" value="UniProtKB-UniRule"/>
</dbReference>
<protein>
    <recommendedName>
        <fullName evidence="5 15">Phosphoribosylformylglycinamidine cyclo-ligase</fullName>
        <ecNumber evidence="4 15">6.3.3.1</ecNumber>
    </recommendedName>
    <alternativeName>
        <fullName evidence="12 15">AIR synthase</fullName>
    </alternativeName>
    <alternativeName>
        <fullName evidence="13 15">AIRS</fullName>
    </alternativeName>
    <alternativeName>
        <fullName evidence="11 15">Phosphoribosyl-aminoimidazole synthetase</fullName>
    </alternativeName>
</protein>
<dbReference type="Pfam" id="PF00586">
    <property type="entry name" value="AIRS"/>
    <property type="match status" value="1"/>
</dbReference>
<feature type="domain" description="PurM-like C-terminal" evidence="17">
    <location>
        <begin position="176"/>
        <end position="340"/>
    </location>
</feature>
<organism evidence="18 19">
    <name type="scientific">Rubrobacter marinus</name>
    <dbReference type="NCBI Taxonomy" id="2653852"/>
    <lineage>
        <taxon>Bacteria</taxon>
        <taxon>Bacillati</taxon>
        <taxon>Actinomycetota</taxon>
        <taxon>Rubrobacteria</taxon>
        <taxon>Rubrobacterales</taxon>
        <taxon>Rubrobacteraceae</taxon>
        <taxon>Rubrobacter</taxon>
    </lineage>
</organism>
<dbReference type="GO" id="GO:0046084">
    <property type="term" value="P:adenine biosynthetic process"/>
    <property type="evidence" value="ECO:0007669"/>
    <property type="project" value="TreeGrafter"/>
</dbReference>
<dbReference type="Gene3D" id="3.30.1330.10">
    <property type="entry name" value="PurM-like, N-terminal domain"/>
    <property type="match status" value="1"/>
</dbReference>
<sequence>MTESNPPSSYEAAGVSIERGDEATGLMRASVEATHGPQVVPNPGGFAGLYALSGLREPVLASTIDGVGTKVLVAGAVGRYDSLGADIVNHCANDVLATGATPLVFLDYVASGRLDPAVVAGVVRGAAEACRPLGISLVGGETAEMPGLYAGGDLDIVGACVGACERGDVVTGEGVEVGDVVIGLPSSGLHTNGYTLARKVVEDAGLSYASVPEGWVETVGEAYLEPHRAYVREVSALRRSVRVRGMAHVTGGGLPGNLPRALGGRGARLYEGSWEEPAVFGLIRALGKVSEDEMRRVFNLGVGFCVVVESGDAEEAMAVLRDAGSGARRIGEVVGDGGVEFVPGG</sequence>
<evidence type="ECO:0000256" key="14">
    <source>
        <dbReference type="ARBA" id="ARBA00049057"/>
    </source>
</evidence>
<dbReference type="PANTHER" id="PTHR10520:SF12">
    <property type="entry name" value="TRIFUNCTIONAL PURINE BIOSYNTHETIC PROTEIN ADENOSINE-3"/>
    <property type="match status" value="1"/>
</dbReference>
<comment type="subcellular location">
    <subcellularLocation>
        <location evidence="1 15">Cytoplasm</location>
    </subcellularLocation>
</comment>
<evidence type="ECO:0000313" key="19">
    <source>
        <dbReference type="Proteomes" id="UP000502706"/>
    </source>
</evidence>
<keyword evidence="19" id="KW-1185">Reference proteome</keyword>
<evidence type="ECO:0000256" key="3">
    <source>
        <dbReference type="ARBA" id="ARBA00010280"/>
    </source>
</evidence>
<dbReference type="HAMAP" id="MF_00741">
    <property type="entry name" value="AIRS"/>
    <property type="match status" value="1"/>
</dbReference>
<dbReference type="Gene3D" id="3.90.650.10">
    <property type="entry name" value="PurM-like C-terminal domain"/>
    <property type="match status" value="1"/>
</dbReference>
<dbReference type="GO" id="GO:0004641">
    <property type="term" value="F:phosphoribosylformylglycinamidine cyclo-ligase activity"/>
    <property type="evidence" value="ECO:0007669"/>
    <property type="project" value="UniProtKB-UniRule"/>
</dbReference>
<evidence type="ECO:0000256" key="9">
    <source>
        <dbReference type="ARBA" id="ARBA00022755"/>
    </source>
</evidence>
<evidence type="ECO:0000256" key="12">
    <source>
        <dbReference type="ARBA" id="ARBA00032931"/>
    </source>
</evidence>
<gene>
    <name evidence="15" type="primary">purM</name>
    <name evidence="18" type="ORF">GBA65_09125</name>
</gene>
<dbReference type="AlphaFoldDB" id="A0A6G8PWT8"/>
<dbReference type="PANTHER" id="PTHR10520">
    <property type="entry name" value="TRIFUNCTIONAL PURINE BIOSYNTHETIC PROTEIN ADENOSINE-3-RELATED"/>
    <property type="match status" value="1"/>
</dbReference>
<evidence type="ECO:0000256" key="11">
    <source>
        <dbReference type="ARBA" id="ARBA00031908"/>
    </source>
</evidence>
<dbReference type="GO" id="GO:0004637">
    <property type="term" value="F:phosphoribosylamine-glycine ligase activity"/>
    <property type="evidence" value="ECO:0007669"/>
    <property type="project" value="TreeGrafter"/>
</dbReference>
<dbReference type="Proteomes" id="UP000502706">
    <property type="component" value="Chromosome"/>
</dbReference>
<evidence type="ECO:0000259" key="16">
    <source>
        <dbReference type="Pfam" id="PF00586"/>
    </source>
</evidence>
<dbReference type="GO" id="GO:0005524">
    <property type="term" value="F:ATP binding"/>
    <property type="evidence" value="ECO:0007669"/>
    <property type="project" value="UniProtKB-KW"/>
</dbReference>
<keyword evidence="7 15" id="KW-0436">Ligase</keyword>
<proteinExistence type="inferred from homology"/>
<name>A0A6G8PWT8_9ACTN</name>
<evidence type="ECO:0000256" key="4">
    <source>
        <dbReference type="ARBA" id="ARBA00013047"/>
    </source>
</evidence>
<dbReference type="FunFam" id="3.90.650.10:FF:000011">
    <property type="entry name" value="Phosphoribosylformylglycinamidine cyclo-ligase"/>
    <property type="match status" value="1"/>
</dbReference>
<reference evidence="18 19" key="1">
    <citation type="submission" date="2019-10" db="EMBL/GenBank/DDBJ databases">
        <title>Rubrobacter sp nov SCSIO 52915 isolated from a deep-sea sediment in the South China Sea.</title>
        <authorList>
            <person name="Chen R.W."/>
        </authorList>
    </citation>
    <scope>NUCLEOTIDE SEQUENCE [LARGE SCALE GENOMIC DNA]</scope>
    <source>
        <strain evidence="18 19">SCSIO 52915</strain>
    </source>
</reference>
<comment type="similarity">
    <text evidence="3 15">Belongs to the AIR synthase family.</text>
</comment>
<dbReference type="EC" id="6.3.3.1" evidence="4 15"/>
<dbReference type="SUPFAM" id="SSF56042">
    <property type="entry name" value="PurM C-terminal domain-like"/>
    <property type="match status" value="1"/>
</dbReference>
<dbReference type="KEGG" id="rmar:GBA65_09125"/>
<feature type="domain" description="PurM-like N-terminal" evidence="16">
    <location>
        <begin position="59"/>
        <end position="163"/>
    </location>
</feature>
<evidence type="ECO:0000256" key="15">
    <source>
        <dbReference type="HAMAP-Rule" id="MF_00741"/>
    </source>
</evidence>
<evidence type="ECO:0000259" key="17">
    <source>
        <dbReference type="Pfam" id="PF02769"/>
    </source>
</evidence>
<keyword evidence="8 15" id="KW-0547">Nucleotide-binding</keyword>
<dbReference type="UniPathway" id="UPA00074">
    <property type="reaction ID" value="UER00129"/>
</dbReference>
<dbReference type="InterPro" id="IPR004733">
    <property type="entry name" value="PurM_cligase"/>
</dbReference>
<dbReference type="EMBL" id="CP045121">
    <property type="protein sequence ID" value="QIN78656.1"/>
    <property type="molecule type" value="Genomic_DNA"/>
</dbReference>
<keyword evidence="10 15" id="KW-0067">ATP-binding</keyword>
<comment type="catalytic activity">
    <reaction evidence="14 15">
        <text>2-formamido-N(1)-(5-O-phospho-beta-D-ribosyl)acetamidine + ATP = 5-amino-1-(5-phospho-beta-D-ribosyl)imidazole + ADP + phosphate + H(+)</text>
        <dbReference type="Rhea" id="RHEA:23032"/>
        <dbReference type="ChEBI" id="CHEBI:15378"/>
        <dbReference type="ChEBI" id="CHEBI:30616"/>
        <dbReference type="ChEBI" id="CHEBI:43474"/>
        <dbReference type="ChEBI" id="CHEBI:137981"/>
        <dbReference type="ChEBI" id="CHEBI:147287"/>
        <dbReference type="ChEBI" id="CHEBI:456216"/>
        <dbReference type="EC" id="6.3.3.1"/>
    </reaction>
</comment>
<keyword evidence="9 15" id="KW-0658">Purine biosynthesis</keyword>
<dbReference type="CDD" id="cd02196">
    <property type="entry name" value="PurM"/>
    <property type="match status" value="1"/>
</dbReference>
<evidence type="ECO:0000256" key="7">
    <source>
        <dbReference type="ARBA" id="ARBA00022598"/>
    </source>
</evidence>
<comment type="pathway">
    <text evidence="2 15">Purine metabolism; IMP biosynthesis via de novo pathway; 5-amino-1-(5-phospho-D-ribosyl)imidazole from N(2)-formyl-N(1)-(5-phospho-D-ribosyl)glycinamide: step 2/2.</text>
</comment>
<evidence type="ECO:0000256" key="6">
    <source>
        <dbReference type="ARBA" id="ARBA00022490"/>
    </source>
</evidence>
<dbReference type="SUPFAM" id="SSF55326">
    <property type="entry name" value="PurM N-terminal domain-like"/>
    <property type="match status" value="1"/>
</dbReference>
<dbReference type="InterPro" id="IPR016188">
    <property type="entry name" value="PurM-like_N"/>
</dbReference>
<keyword evidence="6 15" id="KW-0963">Cytoplasm</keyword>
<dbReference type="RefSeq" id="WP_166396331.1">
    <property type="nucleotide sequence ID" value="NZ_CP045121.1"/>
</dbReference>